<name>A0A6C0ILJ9_9ZZZZ</name>
<organism evidence="1">
    <name type="scientific">viral metagenome</name>
    <dbReference type="NCBI Taxonomy" id="1070528"/>
    <lineage>
        <taxon>unclassified sequences</taxon>
        <taxon>metagenomes</taxon>
        <taxon>organismal metagenomes</taxon>
    </lineage>
</organism>
<accession>A0A6C0ILJ9</accession>
<dbReference type="EMBL" id="MN740194">
    <property type="protein sequence ID" value="QHT92757.1"/>
    <property type="molecule type" value="Genomic_DNA"/>
</dbReference>
<evidence type="ECO:0000313" key="1">
    <source>
        <dbReference type="EMBL" id="QHT92757.1"/>
    </source>
</evidence>
<dbReference type="AlphaFoldDB" id="A0A6C0ILJ9"/>
<protein>
    <submittedName>
        <fullName evidence="1">Uncharacterized protein</fullName>
    </submittedName>
</protein>
<reference evidence="1" key="1">
    <citation type="journal article" date="2020" name="Nature">
        <title>Giant virus diversity and host interactions through global metagenomics.</title>
        <authorList>
            <person name="Schulz F."/>
            <person name="Roux S."/>
            <person name="Paez-Espino D."/>
            <person name="Jungbluth S."/>
            <person name="Walsh D.A."/>
            <person name="Denef V.J."/>
            <person name="McMahon K.D."/>
            <person name="Konstantinidis K.T."/>
            <person name="Eloe-Fadrosh E.A."/>
            <person name="Kyrpides N.C."/>
            <person name="Woyke T."/>
        </authorList>
    </citation>
    <scope>NUCLEOTIDE SEQUENCE</scope>
    <source>
        <strain evidence="1">GVMAG-M-3300023184-89</strain>
    </source>
</reference>
<proteinExistence type="predicted"/>
<sequence>MYILYISEMNKIVHLGIHDDPGKLYVNALNPCTADEKFKPLIFKWLDLVKVNLSDIKKREMDYSFMYTPYIEGCYSIKDLTLYIKKV</sequence>